<gene>
    <name evidence="1" type="primary">46</name>
    <name evidence="1" type="ORF">SEA_RHINOFORTE_46</name>
</gene>
<evidence type="ECO:0000313" key="1">
    <source>
        <dbReference type="EMBL" id="QFG14000.1"/>
    </source>
</evidence>
<reference evidence="1 2" key="1">
    <citation type="submission" date="2019-07" db="EMBL/GenBank/DDBJ databases">
        <authorList>
            <person name="Roscher J.E."/>
            <person name="Stoner T.H."/>
            <person name="Garlena R.A."/>
            <person name="Russell D.A."/>
            <person name="Pope W.H."/>
            <person name="Jacobs-Sera D."/>
            <person name="Hatfull G.F."/>
        </authorList>
    </citation>
    <scope>NUCLEOTIDE SEQUENCE [LARGE SCALE GENOMIC DNA]</scope>
</reference>
<dbReference type="EMBL" id="MN234225">
    <property type="protein sequence ID" value="QFG14000.1"/>
    <property type="molecule type" value="Genomic_DNA"/>
</dbReference>
<proteinExistence type="predicted"/>
<dbReference type="Proteomes" id="UP000326463">
    <property type="component" value="Segment"/>
</dbReference>
<accession>A0A5J6TT46</accession>
<name>A0A5J6TT46_9CAUD</name>
<sequence length="258" mass="26962">MSTPFNTTATATAPAPAALVVPATAAQLKFVATLLAERDWRGQAPKFVGRAAVINVVLDVLTTTDPEITEGFARLLEVAEVATADNLGVRVNQVLAHSAQTAETPEQAAAWAPLTKAGASKMIEWLTGLPKAATAEAPKAKAAASDLPSAEVVPAGRYAIDTNDGAVNEVAFYKVDRPETGKWAGYVFVKLLVSDSEQRMSFAASKAVLNRIAEVGAEAASARYGHEIGRCGICDRTLTNDESRARGIGPVCAANAGW</sequence>
<dbReference type="InterPro" id="IPR046053">
    <property type="entry name" value="DUF6011"/>
</dbReference>
<organism evidence="1 2">
    <name type="scientific">Mycobacterium phage Rhinoforte</name>
    <dbReference type="NCBI Taxonomy" id="2599878"/>
    <lineage>
        <taxon>Viruses</taxon>
        <taxon>Duplodnaviria</taxon>
        <taxon>Heunggongvirae</taxon>
        <taxon>Uroviricota</taxon>
        <taxon>Caudoviricetes</taxon>
        <taxon>Bclasvirinae</taxon>
        <taxon>Rosebushvirus</taxon>
        <taxon>Rosebushvirus rosebush</taxon>
    </lineage>
</organism>
<dbReference type="Pfam" id="PF19474">
    <property type="entry name" value="DUF6011"/>
    <property type="match status" value="1"/>
</dbReference>
<protein>
    <submittedName>
        <fullName evidence="1">Uncharacterized protein</fullName>
    </submittedName>
</protein>
<evidence type="ECO:0000313" key="2">
    <source>
        <dbReference type="Proteomes" id="UP000326463"/>
    </source>
</evidence>